<comment type="caution">
    <text evidence="2">The sequence shown here is derived from an EMBL/GenBank/DDBJ whole genome shotgun (WGS) entry which is preliminary data.</text>
</comment>
<feature type="region of interest" description="Disordered" evidence="1">
    <location>
        <begin position="15"/>
        <end position="37"/>
    </location>
</feature>
<evidence type="ECO:0000313" key="2">
    <source>
        <dbReference type="EMBL" id="KAF9733800.1"/>
    </source>
</evidence>
<dbReference type="AlphaFoldDB" id="A0A9P6GEY7"/>
<gene>
    <name evidence="2" type="ORF">PMIN01_08143</name>
</gene>
<dbReference type="OrthoDB" id="10537108at2759"/>
<evidence type="ECO:0000256" key="1">
    <source>
        <dbReference type="SAM" id="MobiDB-lite"/>
    </source>
</evidence>
<proteinExistence type="predicted"/>
<accession>A0A9P6GEY7</accession>
<reference evidence="2" key="1">
    <citation type="journal article" date="2020" name="Mol. Plant Microbe Interact.">
        <title>Genome Sequence of the Biocontrol Agent Coniothyrium minitans strain Conio (IMI 134523).</title>
        <authorList>
            <person name="Patel D."/>
            <person name="Shittu T.A."/>
            <person name="Baroncelli R."/>
            <person name="Muthumeenakshi S."/>
            <person name="Osborne T.H."/>
            <person name="Janganan T.K."/>
            <person name="Sreenivasaprasad S."/>
        </authorList>
    </citation>
    <scope>NUCLEOTIDE SEQUENCE</scope>
    <source>
        <strain evidence="2">Conio</strain>
    </source>
</reference>
<dbReference type="Proteomes" id="UP000756921">
    <property type="component" value="Unassembled WGS sequence"/>
</dbReference>
<protein>
    <submittedName>
        <fullName evidence="2">Uncharacterized protein</fullName>
    </submittedName>
</protein>
<dbReference type="EMBL" id="WJXW01000008">
    <property type="protein sequence ID" value="KAF9733800.1"/>
    <property type="molecule type" value="Genomic_DNA"/>
</dbReference>
<feature type="compositionally biased region" description="Basic and acidic residues" evidence="1">
    <location>
        <begin position="19"/>
        <end position="32"/>
    </location>
</feature>
<organism evidence="2 3">
    <name type="scientific">Paraphaeosphaeria minitans</name>
    <dbReference type="NCBI Taxonomy" id="565426"/>
    <lineage>
        <taxon>Eukaryota</taxon>
        <taxon>Fungi</taxon>
        <taxon>Dikarya</taxon>
        <taxon>Ascomycota</taxon>
        <taxon>Pezizomycotina</taxon>
        <taxon>Dothideomycetes</taxon>
        <taxon>Pleosporomycetidae</taxon>
        <taxon>Pleosporales</taxon>
        <taxon>Massarineae</taxon>
        <taxon>Didymosphaeriaceae</taxon>
        <taxon>Paraphaeosphaeria</taxon>
    </lineage>
</organism>
<name>A0A9P6GEY7_9PLEO</name>
<evidence type="ECO:0000313" key="3">
    <source>
        <dbReference type="Proteomes" id="UP000756921"/>
    </source>
</evidence>
<sequence>MIKMHHSHCILLTSQQQVQDRDGSQGRNEHRSSRTVKSPWSFLRRNLSLQADTDSIHYGFEDTFKFQSSNSAKSISFFANPDLQNPLCAPWFDVEIISERAPIDLIIGPAEGYQRCVNHKMAYACIKLELGERACLCGFLCPGKVARRLRRGFSTVLARNHLMRLMKTFCGHYSMTLQY</sequence>
<keyword evidence="3" id="KW-1185">Reference proteome</keyword>